<evidence type="ECO:0000313" key="3">
    <source>
        <dbReference type="Proteomes" id="UP000222106"/>
    </source>
</evidence>
<dbReference type="SUPFAM" id="SSF56601">
    <property type="entry name" value="beta-lactamase/transpeptidase-like"/>
    <property type="match status" value="1"/>
</dbReference>
<dbReference type="PANTHER" id="PTHR43283:SF18">
    <property type="match status" value="1"/>
</dbReference>
<dbReference type="Pfam" id="PF00144">
    <property type="entry name" value="Beta-lactamase"/>
    <property type="match status" value="1"/>
</dbReference>
<dbReference type="AlphaFoldDB" id="A0A2A9EH28"/>
<dbReference type="InterPro" id="IPR012338">
    <property type="entry name" value="Beta-lactam/transpept-like"/>
</dbReference>
<keyword evidence="3" id="KW-1185">Reference proteome</keyword>
<accession>A0A2A9EH28</accession>
<gene>
    <name evidence="2" type="ORF">ATJ97_0696</name>
</gene>
<comment type="caution">
    <text evidence="2">The sequence shown here is derived from an EMBL/GenBank/DDBJ whole genome shotgun (WGS) entry which is preliminary data.</text>
</comment>
<evidence type="ECO:0000313" key="2">
    <source>
        <dbReference type="EMBL" id="PFG38224.1"/>
    </source>
</evidence>
<dbReference type="Gene3D" id="3.40.710.10">
    <property type="entry name" value="DD-peptidase/beta-lactamase superfamily"/>
    <property type="match status" value="1"/>
</dbReference>
<protein>
    <submittedName>
        <fullName evidence="2">CubicO group peptidase (Beta-lactamase class C family)</fullName>
    </submittedName>
</protein>
<organism evidence="2 3">
    <name type="scientific">Georgenia soli</name>
    <dbReference type="NCBI Taxonomy" id="638953"/>
    <lineage>
        <taxon>Bacteria</taxon>
        <taxon>Bacillati</taxon>
        <taxon>Actinomycetota</taxon>
        <taxon>Actinomycetes</taxon>
        <taxon>Micrococcales</taxon>
        <taxon>Bogoriellaceae</taxon>
        <taxon>Georgenia</taxon>
    </lineage>
</organism>
<proteinExistence type="predicted"/>
<dbReference type="PANTHER" id="PTHR43283">
    <property type="entry name" value="BETA-LACTAMASE-RELATED"/>
    <property type="match status" value="1"/>
</dbReference>
<dbReference type="InterPro" id="IPR001466">
    <property type="entry name" value="Beta-lactam-related"/>
</dbReference>
<reference evidence="2 3" key="1">
    <citation type="submission" date="2017-10" db="EMBL/GenBank/DDBJ databases">
        <title>Sequencing the genomes of 1000 actinobacteria strains.</title>
        <authorList>
            <person name="Klenk H.-P."/>
        </authorList>
    </citation>
    <scope>NUCLEOTIDE SEQUENCE [LARGE SCALE GENOMIC DNA]</scope>
    <source>
        <strain evidence="2 3">DSM 21838</strain>
    </source>
</reference>
<dbReference type="InterPro" id="IPR050789">
    <property type="entry name" value="Diverse_Enzym_Activities"/>
</dbReference>
<feature type="domain" description="Beta-lactamase-related" evidence="1">
    <location>
        <begin position="23"/>
        <end position="340"/>
    </location>
</feature>
<dbReference type="RefSeq" id="WP_211287029.1">
    <property type="nucleotide sequence ID" value="NZ_PDJI01000004.1"/>
</dbReference>
<evidence type="ECO:0000259" key="1">
    <source>
        <dbReference type="Pfam" id="PF00144"/>
    </source>
</evidence>
<sequence>MPRLDTRELTTAVGQVLNRWPTAGLAVAAVRGGELVWSHHHGVADVASGTPVDEDTVFRVGSVTKTLTAVAVMQLWERGVIDLDAPVADYLRAFELVPGRADLRPPTVRHLLTHTAGVRAVRTAPDLLRPVLGWGAPPGRAPSPAEYYRGGLRFDVQPGTKWAYTNHGFTALGQLVEDVKGVPFASYLREHVLDPLGMDSSDVVRSDRVLAHLATGYELRRRGLHPVEDLEVVTAGGGALYSTARDLARYAAALLGGGANGNGRVLRPESLALMFQPHHQPDPRVPGVGLGFYPGTVGGHRTVGHDGIWKGFLADLLLAPDDGVGVVALGNTSSFDPRGAPVPAAEAVLRQLLGVSAAEIRTDVPQRPATWGDLCGRYSLGPGPLLDPQPRMVLGSAVEVLVRRGRLVVRGRRPVPAVRRGLRLHPDGEDPDLFRVDLTEIGPGVVPVAFSRGPDGRVTAMHTGLLGISYPRLPDLR</sequence>
<name>A0A2A9EH28_9MICO</name>
<dbReference type="EMBL" id="PDJI01000004">
    <property type="protein sequence ID" value="PFG38224.1"/>
    <property type="molecule type" value="Genomic_DNA"/>
</dbReference>
<dbReference type="Proteomes" id="UP000222106">
    <property type="component" value="Unassembled WGS sequence"/>
</dbReference>